<feature type="compositionally biased region" description="Basic and acidic residues" evidence="1">
    <location>
        <begin position="1"/>
        <end position="10"/>
    </location>
</feature>
<protein>
    <recommendedName>
        <fullName evidence="2">DM14 domain-containing protein</fullName>
    </recommendedName>
</protein>
<dbReference type="EMBL" id="GEDC01017582">
    <property type="protein sequence ID" value="JAS19716.1"/>
    <property type="molecule type" value="Transcribed_RNA"/>
</dbReference>
<name>A0A1B6D241_9HEMI</name>
<evidence type="ECO:0000256" key="1">
    <source>
        <dbReference type="SAM" id="MobiDB-lite"/>
    </source>
</evidence>
<dbReference type="SMART" id="SM00685">
    <property type="entry name" value="DM14"/>
    <property type="match status" value="1"/>
</dbReference>
<evidence type="ECO:0000259" key="2">
    <source>
        <dbReference type="SMART" id="SM00685"/>
    </source>
</evidence>
<dbReference type="Pfam" id="PF21528">
    <property type="entry name" value="CC2D1A-B_DM14"/>
    <property type="match status" value="1"/>
</dbReference>
<accession>A0A1B6D241</accession>
<feature type="region of interest" description="Disordered" evidence="1">
    <location>
        <begin position="118"/>
        <end position="149"/>
    </location>
</feature>
<sequence>MIEASMKDIPSDESISGDEDDPELLDELSEITGGVLHIDHNIENTHLIIGEQPLLSDTVEDTRPIKPIGTQQQLLVERLSMYKEAANKALSDGESARARRFNRGVKTLGDLIKQVASGKSISEEDIPPPLASSTSSTISIPTEPVPPSESLYLFL</sequence>
<proteinExistence type="predicted"/>
<gene>
    <name evidence="3" type="ORF">g.37583</name>
</gene>
<feature type="compositionally biased region" description="Low complexity" evidence="1">
    <location>
        <begin position="131"/>
        <end position="142"/>
    </location>
</feature>
<organism evidence="3">
    <name type="scientific">Clastoptera arizonana</name>
    <name type="common">Arizona spittle bug</name>
    <dbReference type="NCBI Taxonomy" id="38151"/>
    <lineage>
        <taxon>Eukaryota</taxon>
        <taxon>Metazoa</taxon>
        <taxon>Ecdysozoa</taxon>
        <taxon>Arthropoda</taxon>
        <taxon>Hexapoda</taxon>
        <taxon>Insecta</taxon>
        <taxon>Pterygota</taxon>
        <taxon>Neoptera</taxon>
        <taxon>Paraneoptera</taxon>
        <taxon>Hemiptera</taxon>
        <taxon>Auchenorrhyncha</taxon>
        <taxon>Cercopoidea</taxon>
        <taxon>Clastopteridae</taxon>
        <taxon>Clastoptera</taxon>
    </lineage>
</organism>
<dbReference type="PANTHER" id="PTHR13076">
    <property type="entry name" value="COILED-COIL AND C2 DOMAIN-CONTAINING PROTEIN 1-LIKE"/>
    <property type="match status" value="1"/>
</dbReference>
<evidence type="ECO:0000313" key="3">
    <source>
        <dbReference type="EMBL" id="JAS19716.1"/>
    </source>
</evidence>
<dbReference type="PANTHER" id="PTHR13076:SF9">
    <property type="entry name" value="COILED-COIL AND C2 DOMAIN-CONTAINING PROTEIN 1-LIKE"/>
    <property type="match status" value="1"/>
</dbReference>
<dbReference type="GO" id="GO:0001227">
    <property type="term" value="F:DNA-binding transcription repressor activity, RNA polymerase II-specific"/>
    <property type="evidence" value="ECO:0007669"/>
    <property type="project" value="InterPro"/>
</dbReference>
<dbReference type="AlphaFoldDB" id="A0A1B6D241"/>
<reference evidence="3" key="1">
    <citation type="submission" date="2015-12" db="EMBL/GenBank/DDBJ databases">
        <title>De novo transcriptome assembly of four potential Pierce s Disease insect vectors from Arizona vineyards.</title>
        <authorList>
            <person name="Tassone E.E."/>
        </authorList>
    </citation>
    <scope>NUCLEOTIDE SEQUENCE</scope>
</reference>
<dbReference type="InterPro" id="IPR039725">
    <property type="entry name" value="CC2D1A/B"/>
</dbReference>
<feature type="region of interest" description="Disordered" evidence="1">
    <location>
        <begin position="1"/>
        <end position="21"/>
    </location>
</feature>
<dbReference type="InterPro" id="IPR006608">
    <property type="entry name" value="CC2D1A/B_DM14"/>
</dbReference>
<feature type="domain" description="DM14" evidence="2">
    <location>
        <begin position="73"/>
        <end position="130"/>
    </location>
</feature>